<dbReference type="PANTHER" id="PTHR45740:SF2">
    <property type="entry name" value="POLY [ADP-RIBOSE] POLYMERASE"/>
    <property type="match status" value="1"/>
</dbReference>
<proteinExistence type="predicted"/>
<dbReference type="Proteomes" id="UP000051952">
    <property type="component" value="Unassembled WGS sequence"/>
</dbReference>
<sequence length="572" mass="64278">MFGPLRFLTTNGPISQAECQALLASWKLGTHDANQVFVVRHPLVTRARQLLEEGCCEHLDVVDFSVMDKIINMTLDNAAAAAEKSAENGADGAALQQSEVGDYASPLVDVTTTADQDVTSPPPPPEVGQHVSKQFLTVKESFLSPSFKEEYFRINALPFLTQAAPSSGVQNNNADEHSPHHRFAASVVLHIPLPPDADCFHEYRHSWGFVLEYLHWVALRHSCVALTAVLQQPFRRFDSIRKQHAAAVSPATTTASRHGAFSGTDKLMRLRVQGDADTFFADVHEILEEFRLQLAEVAERVFVAHTPFAQRMTVAKAAPWGHGIVCRFFGDQLSVTAAACEVSMWLAERGNELVRPPSSWLLSQKFSKPLMVKEEDATGPTVRFFKVDPTSLEFCDVHNCLYNMQFPSLWTIVRLERVQNDALYERYVEKRRQIGREVRAFDQPGHHGCNEHRWLAHGTRGVDPMLIAQHGFDHRYSEKGLFGRAAYFAYDPVYSHTYRHETGTTGEAQMFLASVIGGNVEMRAAIDKEIKHPKPGYHSIDGPLTDRFRGLMVYDLDQAYPCYLVTYKYTTK</sequence>
<keyword evidence="1" id="KW-0808">Transferase</keyword>
<dbReference type="GO" id="GO:0003950">
    <property type="term" value="F:NAD+ poly-ADP-ribosyltransferase activity"/>
    <property type="evidence" value="ECO:0007669"/>
    <property type="project" value="UniProtKB-UniRule"/>
</dbReference>
<dbReference type="GO" id="GO:1990404">
    <property type="term" value="F:NAD+-protein mono-ADP-ribosyltransferase activity"/>
    <property type="evidence" value="ECO:0007669"/>
    <property type="project" value="TreeGrafter"/>
</dbReference>
<dbReference type="SUPFAM" id="SSF56399">
    <property type="entry name" value="ADP-ribosylation"/>
    <property type="match status" value="1"/>
</dbReference>
<evidence type="ECO:0000259" key="2">
    <source>
        <dbReference type="PROSITE" id="PS51059"/>
    </source>
</evidence>
<keyword evidence="1" id="KW-0520">NAD</keyword>
<dbReference type="EC" id="2.4.2.-" evidence="1"/>
<dbReference type="AlphaFoldDB" id="A0A0S4IVK3"/>
<reference evidence="4" key="1">
    <citation type="submission" date="2015-09" db="EMBL/GenBank/DDBJ databases">
        <authorList>
            <consortium name="Pathogen Informatics"/>
        </authorList>
    </citation>
    <scope>NUCLEOTIDE SEQUENCE [LARGE SCALE GENOMIC DNA]</scope>
    <source>
        <strain evidence="4">Lake Konstanz</strain>
    </source>
</reference>
<evidence type="ECO:0000313" key="3">
    <source>
        <dbReference type="EMBL" id="CUG04724.1"/>
    </source>
</evidence>
<dbReference type="OrthoDB" id="6133115at2759"/>
<dbReference type="EMBL" id="CYKH01000526">
    <property type="protein sequence ID" value="CUG04724.1"/>
    <property type="molecule type" value="Genomic_DNA"/>
</dbReference>
<dbReference type="PANTHER" id="PTHR45740">
    <property type="entry name" value="POLY [ADP-RIBOSE] POLYMERASE"/>
    <property type="match status" value="1"/>
</dbReference>
<keyword evidence="1" id="KW-0328">Glycosyltransferase</keyword>
<dbReference type="Gene3D" id="3.90.228.10">
    <property type="match status" value="1"/>
</dbReference>
<dbReference type="InterPro" id="IPR012317">
    <property type="entry name" value="Poly(ADP-ribose)pol_cat_dom"/>
</dbReference>
<name>A0A0S4IVK3_BODSA</name>
<protein>
    <recommendedName>
        <fullName evidence="1">Poly [ADP-ribose] polymerase</fullName>
        <shortName evidence="1">PARP</shortName>
        <ecNumber evidence="1">2.4.2.-</ecNumber>
    </recommendedName>
</protein>
<dbReference type="Pfam" id="PF00644">
    <property type="entry name" value="PARP"/>
    <property type="match status" value="1"/>
</dbReference>
<accession>A0A0S4IVK3</accession>
<gene>
    <name evidence="3" type="ORF">BSAL_04665</name>
</gene>
<dbReference type="InterPro" id="IPR051712">
    <property type="entry name" value="ARTD-AVP"/>
</dbReference>
<feature type="domain" description="PARP catalytic" evidence="2">
    <location>
        <begin position="370"/>
        <end position="572"/>
    </location>
</feature>
<organism evidence="3 4">
    <name type="scientific">Bodo saltans</name>
    <name type="common">Flagellated protozoan</name>
    <dbReference type="NCBI Taxonomy" id="75058"/>
    <lineage>
        <taxon>Eukaryota</taxon>
        <taxon>Discoba</taxon>
        <taxon>Euglenozoa</taxon>
        <taxon>Kinetoplastea</taxon>
        <taxon>Metakinetoplastina</taxon>
        <taxon>Eubodonida</taxon>
        <taxon>Bodonidae</taxon>
        <taxon>Bodo</taxon>
    </lineage>
</organism>
<evidence type="ECO:0000256" key="1">
    <source>
        <dbReference type="RuleBase" id="RU362114"/>
    </source>
</evidence>
<dbReference type="PROSITE" id="PS51059">
    <property type="entry name" value="PARP_CATALYTIC"/>
    <property type="match status" value="1"/>
</dbReference>
<dbReference type="VEuPathDB" id="TriTrypDB:BSAL_04665"/>
<keyword evidence="4" id="KW-1185">Reference proteome</keyword>
<dbReference type="GO" id="GO:0005634">
    <property type="term" value="C:nucleus"/>
    <property type="evidence" value="ECO:0007669"/>
    <property type="project" value="TreeGrafter"/>
</dbReference>
<evidence type="ECO:0000313" key="4">
    <source>
        <dbReference type="Proteomes" id="UP000051952"/>
    </source>
</evidence>